<dbReference type="InterPro" id="IPR013216">
    <property type="entry name" value="Methyltransf_11"/>
</dbReference>
<dbReference type="GO" id="GO:0032259">
    <property type="term" value="P:methylation"/>
    <property type="evidence" value="ECO:0007669"/>
    <property type="project" value="UniProtKB-KW"/>
</dbReference>
<dbReference type="OrthoDB" id="9797252at2"/>
<dbReference type="GO" id="GO:0008757">
    <property type="term" value="F:S-adenosylmethionine-dependent methyltransferase activity"/>
    <property type="evidence" value="ECO:0007669"/>
    <property type="project" value="InterPro"/>
</dbReference>
<evidence type="ECO:0000313" key="5">
    <source>
        <dbReference type="EMBL" id="OHX64105.1"/>
    </source>
</evidence>
<protein>
    <recommendedName>
        <fullName evidence="4">Methyltransferase type 11 domain-containing protein</fullName>
    </recommendedName>
</protein>
<dbReference type="CDD" id="cd02440">
    <property type="entry name" value="AdoMet_MTases"/>
    <property type="match status" value="1"/>
</dbReference>
<dbReference type="InterPro" id="IPR029063">
    <property type="entry name" value="SAM-dependent_MTases_sf"/>
</dbReference>
<gene>
    <name evidence="5" type="ORF">NH26_21095</name>
</gene>
<dbReference type="STRING" id="915059.NH26_21095"/>
<evidence type="ECO:0000256" key="3">
    <source>
        <dbReference type="ARBA" id="ARBA00022679"/>
    </source>
</evidence>
<reference evidence="5 6" key="1">
    <citation type="journal article" date="2012" name="Int. J. Syst. Evol. Microbiol.">
        <title>Flammeovirga pacifica sp. nov., isolated from deep-sea sediment.</title>
        <authorList>
            <person name="Xu H."/>
            <person name="Fu Y."/>
            <person name="Yang N."/>
            <person name="Ding Z."/>
            <person name="Lai Q."/>
            <person name="Zeng R."/>
        </authorList>
    </citation>
    <scope>NUCLEOTIDE SEQUENCE [LARGE SCALE GENOMIC DNA]</scope>
    <source>
        <strain evidence="6">DSM 24597 / LMG 26175 / WPAGA1</strain>
    </source>
</reference>
<evidence type="ECO:0000259" key="4">
    <source>
        <dbReference type="Pfam" id="PF08241"/>
    </source>
</evidence>
<evidence type="ECO:0000313" key="6">
    <source>
        <dbReference type="Proteomes" id="UP000179797"/>
    </source>
</evidence>
<comment type="similarity">
    <text evidence="1">Belongs to the methyltransferase superfamily.</text>
</comment>
<dbReference type="EMBL" id="JRYR02000002">
    <property type="protein sequence ID" value="OHX64105.1"/>
    <property type="molecule type" value="Genomic_DNA"/>
</dbReference>
<keyword evidence="3" id="KW-0808">Transferase</keyword>
<dbReference type="PANTHER" id="PTHR44942">
    <property type="entry name" value="METHYLTRANSF_11 DOMAIN-CONTAINING PROTEIN"/>
    <property type="match status" value="1"/>
</dbReference>
<evidence type="ECO:0000256" key="2">
    <source>
        <dbReference type="ARBA" id="ARBA00022603"/>
    </source>
</evidence>
<comment type="caution">
    <text evidence="5">The sequence shown here is derived from an EMBL/GenBank/DDBJ whole genome shotgun (WGS) entry which is preliminary data.</text>
</comment>
<evidence type="ECO:0000256" key="1">
    <source>
        <dbReference type="ARBA" id="ARBA00008361"/>
    </source>
</evidence>
<keyword evidence="2" id="KW-0489">Methyltransferase</keyword>
<dbReference type="AlphaFoldDB" id="A0A1S1YTH6"/>
<sequence length="251" mass="29656">MKQVIDRFTTTSSTYKKFRPKYPEALFDTIYKYIKDTSATLDCGTGNGQAARYLAKKFDHVIGIDISKNQINNAVSEKNIWYIESRAEKTKFKDEYFDLITIAQAAHWFDLELFNNEAHRLLKTDGVIAYFGYNLFKVNNEIDEMIRYFYYEVIGPYWDKERKILENEYKDIPFSFTEVKEVSDVDMIVKWDLEQLYGYLHTWTSVQTFLKSNPTVDPVADLMKKLTPIWGEKEKREVVFPVFLKIGIKEE</sequence>
<dbReference type="PANTHER" id="PTHR44942:SF4">
    <property type="entry name" value="METHYLTRANSFERASE TYPE 11 DOMAIN-CONTAINING PROTEIN"/>
    <property type="match status" value="1"/>
</dbReference>
<proteinExistence type="inferred from homology"/>
<dbReference type="InterPro" id="IPR051052">
    <property type="entry name" value="Diverse_substrate_MTase"/>
</dbReference>
<name>A0A1S1YTH6_FLAPC</name>
<accession>A0A1S1YTH6</accession>
<organism evidence="5 6">
    <name type="scientific">Flammeovirga pacifica</name>
    <dbReference type="NCBI Taxonomy" id="915059"/>
    <lineage>
        <taxon>Bacteria</taxon>
        <taxon>Pseudomonadati</taxon>
        <taxon>Bacteroidota</taxon>
        <taxon>Cytophagia</taxon>
        <taxon>Cytophagales</taxon>
        <taxon>Flammeovirgaceae</taxon>
        <taxon>Flammeovirga</taxon>
    </lineage>
</organism>
<feature type="domain" description="Methyltransferase type 11" evidence="4">
    <location>
        <begin position="41"/>
        <end position="129"/>
    </location>
</feature>
<dbReference type="RefSeq" id="WP_044226286.1">
    <property type="nucleotide sequence ID" value="NZ_JRYR02000002.1"/>
</dbReference>
<dbReference type="SUPFAM" id="SSF53335">
    <property type="entry name" value="S-adenosyl-L-methionine-dependent methyltransferases"/>
    <property type="match status" value="1"/>
</dbReference>
<dbReference type="Gene3D" id="3.40.50.150">
    <property type="entry name" value="Vaccinia Virus protein VP39"/>
    <property type="match status" value="1"/>
</dbReference>
<dbReference type="Pfam" id="PF08241">
    <property type="entry name" value="Methyltransf_11"/>
    <property type="match status" value="1"/>
</dbReference>
<keyword evidence="6" id="KW-1185">Reference proteome</keyword>
<dbReference type="Proteomes" id="UP000179797">
    <property type="component" value="Unassembled WGS sequence"/>
</dbReference>